<comment type="similarity">
    <text evidence="13">Belongs to the group II decarboxylase family. Sphingosine-1-phosphate lyase subfamily.</text>
</comment>
<proteinExistence type="inferred from homology"/>
<evidence type="ECO:0000256" key="5">
    <source>
        <dbReference type="ARBA" id="ARBA00022692"/>
    </source>
</evidence>
<dbReference type="EMBL" id="LWQS01000066">
    <property type="protein sequence ID" value="OAN44426.1"/>
    <property type="molecule type" value="Genomic_DNA"/>
</dbReference>
<keyword evidence="7 14" id="KW-0663">Pyridoxal phosphate</keyword>
<dbReference type="Proteomes" id="UP000078287">
    <property type="component" value="Unassembled WGS sequence"/>
</dbReference>
<keyword evidence="6" id="KW-0256">Endoplasmic reticulum</keyword>
<dbReference type="InterPro" id="IPR015422">
    <property type="entry name" value="PyrdxlP-dep_Trfase_small"/>
</dbReference>
<keyword evidence="17" id="KW-1185">Reference proteome</keyword>
<evidence type="ECO:0000256" key="15">
    <source>
        <dbReference type="RuleBase" id="RU000382"/>
    </source>
</evidence>
<dbReference type="OrthoDB" id="9803665at2"/>
<evidence type="ECO:0000256" key="13">
    <source>
        <dbReference type="ARBA" id="ARBA00038302"/>
    </source>
</evidence>
<feature type="modified residue" description="N6-(pyridoxal phosphate)lysine" evidence="14">
    <location>
        <position position="242"/>
    </location>
</feature>
<dbReference type="AlphaFoldDB" id="A0A178M7D9"/>
<evidence type="ECO:0000256" key="7">
    <source>
        <dbReference type="ARBA" id="ARBA00022898"/>
    </source>
</evidence>
<keyword evidence="10" id="KW-0443">Lipid metabolism</keyword>
<dbReference type="PANTHER" id="PTHR42735">
    <property type="match status" value="1"/>
</dbReference>
<dbReference type="GO" id="GO:0030170">
    <property type="term" value="F:pyridoxal phosphate binding"/>
    <property type="evidence" value="ECO:0007669"/>
    <property type="project" value="InterPro"/>
</dbReference>
<dbReference type="SUPFAM" id="SSF53383">
    <property type="entry name" value="PLP-dependent transferases"/>
    <property type="match status" value="1"/>
</dbReference>
<keyword evidence="9" id="KW-1133">Transmembrane helix</keyword>
<dbReference type="InterPro" id="IPR002129">
    <property type="entry name" value="PyrdxlP-dep_de-COase"/>
</dbReference>
<evidence type="ECO:0000313" key="17">
    <source>
        <dbReference type="Proteomes" id="UP000078287"/>
    </source>
</evidence>
<gene>
    <name evidence="16" type="ORF">A6A03_16595</name>
</gene>
<keyword evidence="8" id="KW-0746">Sphingolipid metabolism</keyword>
<evidence type="ECO:0000256" key="3">
    <source>
        <dbReference type="ARBA" id="ARBA00004760"/>
    </source>
</evidence>
<protein>
    <submittedName>
        <fullName evidence="16">Pyridoxal-dependent decarboxylase</fullName>
    </submittedName>
</protein>
<dbReference type="STRING" id="1707952.A6A03_16595"/>
<evidence type="ECO:0000256" key="9">
    <source>
        <dbReference type="ARBA" id="ARBA00022989"/>
    </source>
</evidence>
<dbReference type="RefSeq" id="WP_066789157.1">
    <property type="nucleotide sequence ID" value="NZ_LWQS01000066.1"/>
</dbReference>
<evidence type="ECO:0000256" key="12">
    <source>
        <dbReference type="ARBA" id="ARBA00023239"/>
    </source>
</evidence>
<keyword evidence="12 15" id="KW-0456">Lyase</keyword>
<organism evidence="16 17">
    <name type="scientific">Chloroflexus islandicus</name>
    <dbReference type="NCBI Taxonomy" id="1707952"/>
    <lineage>
        <taxon>Bacteria</taxon>
        <taxon>Bacillati</taxon>
        <taxon>Chloroflexota</taxon>
        <taxon>Chloroflexia</taxon>
        <taxon>Chloroflexales</taxon>
        <taxon>Chloroflexineae</taxon>
        <taxon>Chloroflexaceae</taxon>
        <taxon>Chloroflexus</taxon>
    </lineage>
</organism>
<evidence type="ECO:0000256" key="1">
    <source>
        <dbReference type="ARBA" id="ARBA00001933"/>
    </source>
</evidence>
<dbReference type="Gene3D" id="6.10.140.2150">
    <property type="match status" value="1"/>
</dbReference>
<dbReference type="Gene3D" id="3.40.640.10">
    <property type="entry name" value="Type I PLP-dependent aspartate aminotransferase-like (Major domain)"/>
    <property type="match status" value="1"/>
</dbReference>
<keyword evidence="5" id="KW-0812">Transmembrane</keyword>
<keyword evidence="11" id="KW-0472">Membrane</keyword>
<dbReference type="PANTHER" id="PTHR42735:SF6">
    <property type="entry name" value="SPHINGOSINE-1-PHOSPHATE LYASE 1"/>
    <property type="match status" value="1"/>
</dbReference>
<comment type="pathway">
    <text evidence="3">Lipid metabolism; sphingolipid metabolism.</text>
</comment>
<sequence length="474" mass="51104">MSFPAEGLPPAEILAALRSFKTTDLDWQRGRVWAYIYQPDEAATTLIEQAYLLYLSENCLDPTTFPSTARLEQEVVRMVADLLGGDEQVCGNVTSGGTESILLAVKTARDWARLHRPTLDQPEMVLSRTAHAAFHKAAHYLGVKPVIVDFDPATFTADVQAMRSAITDRTILLVASAPSYAQGALDPVPAIAALAQEYGLLCHVDACVGGMYLPFLRQLGRPITPFDLSVPGVTSLSVDLHKYGYAAKGASVILYRNRALRRCQLFASTDTTAYTLINPTALSSRSAGPLAAAWALVHYLGAAGYRQMVATVQAATERLIAGIAAIPGLEVLGQPVMSMLAVASPTINVFQLADALRRRGWYVQPQLSTPHSPRNIHLSVSYGVAGQVEALLADLAACVAEAPQWPPVNRELVEMAVAILLRDRSPAALQQLWQAIGLRAGELPAEMALINEVLDALPDAVANELVIDVFNTLF</sequence>
<accession>A0A178M7D9</accession>
<dbReference type="GO" id="GO:0019752">
    <property type="term" value="P:carboxylic acid metabolic process"/>
    <property type="evidence" value="ECO:0007669"/>
    <property type="project" value="InterPro"/>
</dbReference>
<dbReference type="InterPro" id="IPR015421">
    <property type="entry name" value="PyrdxlP-dep_Trfase_major"/>
</dbReference>
<name>A0A178M7D9_9CHLR</name>
<evidence type="ECO:0000256" key="10">
    <source>
        <dbReference type="ARBA" id="ARBA00023098"/>
    </source>
</evidence>
<dbReference type="GO" id="GO:0016020">
    <property type="term" value="C:membrane"/>
    <property type="evidence" value="ECO:0007669"/>
    <property type="project" value="GOC"/>
</dbReference>
<evidence type="ECO:0000256" key="4">
    <source>
        <dbReference type="ARBA" id="ARBA00004991"/>
    </source>
</evidence>
<dbReference type="FunFam" id="3.40.640.10:FF:000020">
    <property type="entry name" value="sphingosine-1-phosphate lyase 1"/>
    <property type="match status" value="1"/>
</dbReference>
<evidence type="ECO:0000256" key="8">
    <source>
        <dbReference type="ARBA" id="ARBA00022919"/>
    </source>
</evidence>
<evidence type="ECO:0000256" key="14">
    <source>
        <dbReference type="PIRSR" id="PIRSR602129-50"/>
    </source>
</evidence>
<evidence type="ECO:0000313" key="16">
    <source>
        <dbReference type="EMBL" id="OAN44426.1"/>
    </source>
</evidence>
<comment type="subcellular location">
    <subcellularLocation>
        <location evidence="2">Endoplasmic reticulum membrane</location>
        <topology evidence="2">Single-pass membrane protein</topology>
    </subcellularLocation>
</comment>
<dbReference type="Pfam" id="PF00282">
    <property type="entry name" value="Pyridoxal_deC"/>
    <property type="match status" value="1"/>
</dbReference>
<evidence type="ECO:0000256" key="11">
    <source>
        <dbReference type="ARBA" id="ARBA00023136"/>
    </source>
</evidence>
<dbReference type="GO" id="GO:0004058">
    <property type="term" value="F:aromatic-L-amino-acid decarboxylase activity"/>
    <property type="evidence" value="ECO:0007669"/>
    <property type="project" value="UniProtKB-ARBA"/>
</dbReference>
<dbReference type="InterPro" id="IPR050477">
    <property type="entry name" value="GrpII_AminoAcid_Decarb"/>
</dbReference>
<dbReference type="GO" id="GO:0006665">
    <property type="term" value="P:sphingolipid metabolic process"/>
    <property type="evidence" value="ECO:0007669"/>
    <property type="project" value="UniProtKB-KW"/>
</dbReference>
<dbReference type="Gene3D" id="3.90.1150.10">
    <property type="entry name" value="Aspartate Aminotransferase, domain 1"/>
    <property type="match status" value="1"/>
</dbReference>
<comment type="caution">
    <text evidence="16">The sequence shown here is derived from an EMBL/GenBank/DDBJ whole genome shotgun (WGS) entry which is preliminary data.</text>
</comment>
<evidence type="ECO:0000256" key="2">
    <source>
        <dbReference type="ARBA" id="ARBA00004389"/>
    </source>
</evidence>
<comment type="cofactor">
    <cofactor evidence="1 14 15">
        <name>pyridoxal 5'-phosphate</name>
        <dbReference type="ChEBI" id="CHEBI:597326"/>
    </cofactor>
</comment>
<comment type="pathway">
    <text evidence="4">Sphingolipid metabolism.</text>
</comment>
<reference evidence="16 17" key="1">
    <citation type="submission" date="2016-04" db="EMBL/GenBank/DDBJ databases">
        <title>Chloroflexus islandicus sp. nov., a thermophilic filamentous anoxygenic phototrophic bacterium from geyser Strokkur (Iceland).</title>
        <authorList>
            <person name="Gaisin V.A."/>
            <person name="Kalashnikov A.M."/>
            <person name="Sukhacheva M.V."/>
            <person name="Grouzdev D.S."/>
            <person name="Ivanov T.M."/>
            <person name="Kuznetsov B."/>
            <person name="Gorlenko V.M."/>
        </authorList>
    </citation>
    <scope>NUCLEOTIDE SEQUENCE [LARGE SCALE GENOMIC DNA]</scope>
    <source>
        <strain evidence="17">isl-2</strain>
    </source>
</reference>
<evidence type="ECO:0000256" key="6">
    <source>
        <dbReference type="ARBA" id="ARBA00022824"/>
    </source>
</evidence>
<dbReference type="InterPro" id="IPR015424">
    <property type="entry name" value="PyrdxlP-dep_Trfase"/>
</dbReference>